<dbReference type="InterPro" id="IPR043733">
    <property type="entry name" value="DUF5677"/>
</dbReference>
<dbReference type="RefSeq" id="WP_128217832.1">
    <property type="nucleotide sequence ID" value="NZ_RBZY01000028.1"/>
</dbReference>
<protein>
    <submittedName>
        <fullName evidence="1">Uncharacterized protein</fullName>
    </submittedName>
</protein>
<name>A0A3S3LK75_9MICO</name>
<dbReference type="EMBL" id="RBZY01000028">
    <property type="protein sequence ID" value="RWR18670.1"/>
    <property type="molecule type" value="Genomic_DNA"/>
</dbReference>
<comment type="caution">
    <text evidence="1">The sequence shown here is derived from an EMBL/GenBank/DDBJ whole genome shotgun (WGS) entry which is preliminary data.</text>
</comment>
<organism evidence="1 2">
    <name type="scientific">Microbacterium enclense</name>
    <dbReference type="NCBI Taxonomy" id="993073"/>
    <lineage>
        <taxon>Bacteria</taxon>
        <taxon>Bacillati</taxon>
        <taxon>Actinomycetota</taxon>
        <taxon>Actinomycetes</taxon>
        <taxon>Micrococcales</taxon>
        <taxon>Microbacteriaceae</taxon>
        <taxon>Microbacterium</taxon>
    </lineage>
</organism>
<gene>
    <name evidence="1" type="ORF">D8Y23_09125</name>
</gene>
<accession>A0A3S3LK75</accession>
<evidence type="ECO:0000313" key="1">
    <source>
        <dbReference type="EMBL" id="RWR18670.1"/>
    </source>
</evidence>
<reference evidence="1 2" key="1">
    <citation type="journal article" date="2018" name="Front. Microbiol.">
        <title>Novel Insights Into Bacterial Dimethylsulfoniopropionate Catabolism in the East China Sea.</title>
        <authorList>
            <person name="Liu J."/>
            <person name="Liu J."/>
            <person name="Zhang S.H."/>
            <person name="Liang J."/>
            <person name="Lin H."/>
            <person name="Song D."/>
            <person name="Yang G.P."/>
            <person name="Todd J.D."/>
            <person name="Zhang X.H."/>
        </authorList>
    </citation>
    <scope>NUCLEOTIDE SEQUENCE [LARGE SCALE GENOMIC DNA]</scope>
    <source>
        <strain evidence="1 2">ZYFD042</strain>
    </source>
</reference>
<evidence type="ECO:0000313" key="2">
    <source>
        <dbReference type="Proteomes" id="UP000285970"/>
    </source>
</evidence>
<dbReference type="OrthoDB" id="5181220at2"/>
<dbReference type="Proteomes" id="UP000285970">
    <property type="component" value="Unassembled WGS sequence"/>
</dbReference>
<dbReference type="Pfam" id="PF18928">
    <property type="entry name" value="DUF5677"/>
    <property type="match status" value="1"/>
</dbReference>
<sequence>MKLSDAELRDVIDELQDAWREHGDADLLHQPAARRDRPFTSEDVARVAIVHGWARHLHETAKAVVLLLDNGMTNAALPLVRQMYECALSAVWVVQSQEQHGVRAIISEHVRTRRAFAREAEKAESPTFRESAGEIADVEARDDLASNDNARQFRDICLDLTPAGVDAYIYYRVMSSYSHASLAVSDLYYKEADRDSGSLPYRLPEATAAIPADSLLYFVAISLVWGARAYAYTSRDQTHRSIIRRLARTLEVNSEIQLSAHYRRRHAKTRTASK</sequence>
<proteinExistence type="predicted"/>
<dbReference type="AlphaFoldDB" id="A0A3S3LK75"/>